<evidence type="ECO:0000256" key="1">
    <source>
        <dbReference type="SAM" id="MobiDB-lite"/>
    </source>
</evidence>
<feature type="non-terminal residue" evidence="2">
    <location>
        <position position="1"/>
    </location>
</feature>
<organism evidence="2">
    <name type="scientific">Anopheles gambiae</name>
    <name type="common">African malaria mosquito</name>
    <dbReference type="NCBI Taxonomy" id="7165"/>
    <lineage>
        <taxon>Eukaryota</taxon>
        <taxon>Metazoa</taxon>
        <taxon>Ecdysozoa</taxon>
        <taxon>Arthropoda</taxon>
        <taxon>Hexapoda</taxon>
        <taxon>Insecta</taxon>
        <taxon>Pterygota</taxon>
        <taxon>Neoptera</taxon>
        <taxon>Endopterygota</taxon>
        <taxon>Diptera</taxon>
        <taxon>Nematocera</taxon>
        <taxon>Culicoidea</taxon>
        <taxon>Culicidae</taxon>
        <taxon>Anophelinae</taxon>
        <taxon>Anopheles</taxon>
    </lineage>
</organism>
<proteinExistence type="predicted"/>
<accession>A0A165B080</accession>
<dbReference type="AlphaFoldDB" id="A0A165B080"/>
<feature type="region of interest" description="Disordered" evidence="1">
    <location>
        <begin position="104"/>
        <end position="129"/>
    </location>
</feature>
<reference evidence="2" key="1">
    <citation type="submission" date="2015-05" db="EMBL/GenBank/DDBJ databases">
        <authorList>
            <person name="Wang D.B."/>
            <person name="Wang M."/>
        </authorList>
    </citation>
    <scope>NUCLEOTIDE SEQUENCE</scope>
</reference>
<reference evidence="2" key="2">
    <citation type="journal article" date="2016" name="Proc. Natl. Acad. Sci. U.S.A.">
        <title>Radical remodeling of the Y chromosome in a recent radiation of malaria mosquitoes.</title>
        <authorList>
            <person name="Hall A.B."/>
            <person name="Papathanos P.A."/>
            <person name="Sharma A."/>
            <person name="Cheng C."/>
            <person name="Akbari O.S."/>
            <person name="Assour L."/>
            <person name="Bergman N.H."/>
            <person name="Cagnetti A."/>
            <person name="Crisanti A."/>
            <person name="Dottorini T."/>
            <person name="Fiorentini E."/>
            <person name="Galizi R."/>
            <person name="Hnath J."/>
            <person name="Jiang X."/>
            <person name="Koren S."/>
            <person name="Nolan T."/>
            <person name="Radune D."/>
            <person name="Sharakhova M.V."/>
            <person name="Steele A."/>
            <person name="Timoshevskiy V.A."/>
            <person name="Windbichler N."/>
            <person name="Zhang S."/>
            <person name="Hahn M.W."/>
            <person name="Phillippy A.M."/>
            <person name="Emrich S.J."/>
            <person name="Sharakhov I.V."/>
            <person name="Tu Z.J."/>
            <person name="Besansky N.J."/>
        </authorList>
    </citation>
    <scope>NUCLEOTIDE SEQUENCE</scope>
</reference>
<name>A0A165B080_ANOGA</name>
<dbReference type="EMBL" id="KR653310">
    <property type="protein sequence ID" value="AMW92260.1"/>
    <property type="molecule type" value="Genomic_DNA"/>
</dbReference>
<feature type="compositionally biased region" description="Polar residues" evidence="1">
    <location>
        <begin position="105"/>
        <end position="117"/>
    </location>
</feature>
<evidence type="ECO:0000313" key="2">
    <source>
        <dbReference type="EMBL" id="AMW92260.1"/>
    </source>
</evidence>
<feature type="non-terminal residue" evidence="2">
    <location>
        <position position="275"/>
    </location>
</feature>
<protein>
    <submittedName>
        <fullName evidence="2">GYG4</fullName>
    </submittedName>
</protein>
<sequence length="275" mass="29850">LQGKRLQKNTNAALERKLKGSVLPLPVSMKPGTKVTLPVQLKNKAAEVVTEGKTVVFHPLQPTEGKYTHIIKSSIPLSEDTSPPAYDFNSAVGPVHMNVTRLRRPSSSTTKVQSINQDAEPPTEVSSGPVYDFDSAAGPLLMNVAQLRPSNSASQVEPINQFTESSQFSPLTLSPTNELGSQFQLEMPCLERSISPSILCTNVSNIQPSSKVNQAQSSMQPQKNCDSISMEGFPLASQPSPAIFSCNSLPVQSEFEGTVMDKTEFENIHKKLDII</sequence>